<evidence type="ECO:0000313" key="1">
    <source>
        <dbReference type="EMBL" id="MCB5645240.1"/>
    </source>
</evidence>
<reference evidence="1" key="1">
    <citation type="submission" date="2021-10" db="EMBL/GenBank/DDBJ databases">
        <title>Collection of gut derived symbiotic bacterial strains cultured from healthy donors.</title>
        <authorList>
            <person name="Lin H."/>
            <person name="Littmann E."/>
            <person name="Claire K."/>
            <person name="Pamer E."/>
        </authorList>
    </citation>
    <scope>NUCLEOTIDE SEQUENCE</scope>
    <source>
        <strain evidence="1">MSK.23.105</strain>
    </source>
</reference>
<gene>
    <name evidence="1" type="ORF">LIP63_07640</name>
</gene>
<evidence type="ECO:0000313" key="2">
    <source>
        <dbReference type="Proteomes" id="UP001198148"/>
    </source>
</evidence>
<dbReference type="RefSeq" id="WP_217297475.1">
    <property type="nucleotide sequence ID" value="NZ_JAHOCE010000019.1"/>
</dbReference>
<sequence length="60" mass="6434">MKSVVLSAPGDDASVRVLAGDDASPFPSFPVSIGHRLFCLSLLLEKPLEERVIAYAGDFE</sequence>
<organism evidence="1 2">
    <name type="scientific">Bifidobacterium breve</name>
    <dbReference type="NCBI Taxonomy" id="1685"/>
    <lineage>
        <taxon>Bacteria</taxon>
        <taxon>Bacillati</taxon>
        <taxon>Actinomycetota</taxon>
        <taxon>Actinomycetes</taxon>
        <taxon>Bifidobacteriales</taxon>
        <taxon>Bifidobacteriaceae</taxon>
        <taxon>Bifidobacterium</taxon>
    </lineage>
</organism>
<dbReference type="EMBL" id="JAJBPF010000018">
    <property type="protein sequence ID" value="MCB5645240.1"/>
    <property type="molecule type" value="Genomic_DNA"/>
</dbReference>
<comment type="caution">
    <text evidence="1">The sequence shown here is derived from an EMBL/GenBank/DDBJ whole genome shotgun (WGS) entry which is preliminary data.</text>
</comment>
<dbReference type="Proteomes" id="UP001198148">
    <property type="component" value="Unassembled WGS sequence"/>
</dbReference>
<accession>A0AAW4TZD0</accession>
<protein>
    <submittedName>
        <fullName evidence="1">Uncharacterized protein</fullName>
    </submittedName>
</protein>
<name>A0AAW4TZD0_BIFBR</name>
<dbReference type="AlphaFoldDB" id="A0AAW4TZD0"/>
<proteinExistence type="predicted"/>